<accession>A0A5S6QMX9</accession>
<dbReference type="InterPro" id="IPR030230">
    <property type="entry name" value="Gpn1/Npa3/XAB1"/>
</dbReference>
<dbReference type="AlphaFoldDB" id="A0A5S6QMX9"/>
<dbReference type="PANTHER" id="PTHR21231">
    <property type="entry name" value="XPA-BINDING PROTEIN 1-RELATED"/>
    <property type="match status" value="1"/>
</dbReference>
<comment type="function">
    <text evidence="8 9">Small GTPase required for proper nuclear import of RNA polymerase II (RNAPII). May act at an RNAP assembly step prior to nuclear import.</text>
</comment>
<dbReference type="FunFam" id="3.40.50.300:FF:000888">
    <property type="entry name" value="GPN-loop GTPase 1"/>
    <property type="match status" value="1"/>
</dbReference>
<evidence type="ECO:0000256" key="11">
    <source>
        <dbReference type="SAM" id="MobiDB-lite"/>
    </source>
</evidence>
<keyword evidence="2 9" id="KW-0963">Cytoplasm</keyword>
<feature type="coiled-coil region" evidence="10">
    <location>
        <begin position="358"/>
        <end position="394"/>
    </location>
</feature>
<evidence type="ECO:0000256" key="7">
    <source>
        <dbReference type="ARBA" id="ARBA00023242"/>
    </source>
</evidence>
<dbReference type="Pfam" id="PF03029">
    <property type="entry name" value="ATP_bind_1"/>
    <property type="match status" value="1"/>
</dbReference>
<dbReference type="PANTHER" id="PTHR21231:SF8">
    <property type="entry name" value="GPN-LOOP GTPASE 1"/>
    <property type="match status" value="1"/>
</dbReference>
<dbReference type="Proteomes" id="UP000046395">
    <property type="component" value="Unassembled WGS sequence"/>
</dbReference>
<evidence type="ECO:0000256" key="3">
    <source>
        <dbReference type="ARBA" id="ARBA00022741"/>
    </source>
</evidence>
<keyword evidence="6 9" id="KW-0342">GTP-binding</keyword>
<dbReference type="STRING" id="70415.A0A5S6QMX9"/>
<evidence type="ECO:0000256" key="10">
    <source>
        <dbReference type="SAM" id="Coils"/>
    </source>
</evidence>
<evidence type="ECO:0000256" key="2">
    <source>
        <dbReference type="ARBA" id="ARBA00022490"/>
    </source>
</evidence>
<evidence type="ECO:0000256" key="6">
    <source>
        <dbReference type="ARBA" id="ARBA00023134"/>
    </source>
</evidence>
<dbReference type="InterPro" id="IPR027417">
    <property type="entry name" value="P-loop_NTPase"/>
</dbReference>
<feature type="region of interest" description="Disordered" evidence="11">
    <location>
        <begin position="1"/>
        <end position="25"/>
    </location>
</feature>
<protein>
    <recommendedName>
        <fullName evidence="9">GPN-loop GTPase</fullName>
        <ecNumber evidence="9">3.6.5.-</ecNumber>
    </recommendedName>
</protein>
<keyword evidence="12" id="KW-1185">Reference proteome</keyword>
<organism evidence="12 13">
    <name type="scientific">Trichuris muris</name>
    <name type="common">Mouse whipworm</name>
    <dbReference type="NCBI Taxonomy" id="70415"/>
    <lineage>
        <taxon>Eukaryota</taxon>
        <taxon>Metazoa</taxon>
        <taxon>Ecdysozoa</taxon>
        <taxon>Nematoda</taxon>
        <taxon>Enoplea</taxon>
        <taxon>Dorylaimia</taxon>
        <taxon>Trichinellida</taxon>
        <taxon>Trichuridae</taxon>
        <taxon>Trichuris</taxon>
    </lineage>
</organism>
<comment type="subcellular location">
    <subcellularLocation>
        <location evidence="9">Cytoplasm</location>
    </subcellularLocation>
    <subcellularLocation>
        <location evidence="9">Nucleus</location>
    </subcellularLocation>
</comment>
<dbReference type="SUPFAM" id="SSF52540">
    <property type="entry name" value="P-loop containing nucleoside triphosphate hydrolases"/>
    <property type="match status" value="1"/>
</dbReference>
<feature type="compositionally biased region" description="Basic and acidic residues" evidence="11">
    <location>
        <begin position="1"/>
        <end position="23"/>
    </location>
</feature>
<keyword evidence="3 9" id="KW-0547">Nucleotide-binding</keyword>
<keyword evidence="5 10" id="KW-0175">Coiled coil</keyword>
<keyword evidence="7" id="KW-0539">Nucleus</keyword>
<dbReference type="WBParaSite" id="TMUE_2000008524.1">
    <property type="protein sequence ID" value="TMUE_2000008524.1"/>
    <property type="gene ID" value="WBGene00293361"/>
</dbReference>
<dbReference type="EC" id="3.6.5.-" evidence="9"/>
<evidence type="ECO:0000256" key="8">
    <source>
        <dbReference type="ARBA" id="ARBA00055682"/>
    </source>
</evidence>
<name>A0A5S6QMX9_TRIMR</name>
<dbReference type="GO" id="GO:0003924">
    <property type="term" value="F:GTPase activity"/>
    <property type="evidence" value="ECO:0007669"/>
    <property type="project" value="InterPro"/>
</dbReference>
<dbReference type="CDD" id="cd17870">
    <property type="entry name" value="GPN1"/>
    <property type="match status" value="1"/>
</dbReference>
<evidence type="ECO:0000256" key="5">
    <source>
        <dbReference type="ARBA" id="ARBA00023054"/>
    </source>
</evidence>
<dbReference type="GO" id="GO:0005737">
    <property type="term" value="C:cytoplasm"/>
    <property type="evidence" value="ECO:0007669"/>
    <property type="project" value="UniProtKB-SubCell"/>
</dbReference>
<reference evidence="13" key="1">
    <citation type="submission" date="2019-12" db="UniProtKB">
        <authorList>
            <consortium name="WormBaseParasite"/>
        </authorList>
    </citation>
    <scope>IDENTIFICATION</scope>
</reference>
<evidence type="ECO:0000313" key="12">
    <source>
        <dbReference type="Proteomes" id="UP000046395"/>
    </source>
</evidence>
<dbReference type="InterPro" id="IPR004130">
    <property type="entry name" value="Gpn"/>
</dbReference>
<evidence type="ECO:0000256" key="1">
    <source>
        <dbReference type="ARBA" id="ARBA00005290"/>
    </source>
</evidence>
<keyword evidence="4 9" id="KW-0378">Hydrolase</keyword>
<evidence type="ECO:0000256" key="4">
    <source>
        <dbReference type="ARBA" id="ARBA00022801"/>
    </source>
</evidence>
<dbReference type="Gene3D" id="3.40.50.300">
    <property type="entry name" value="P-loop containing nucleotide triphosphate hydrolases"/>
    <property type="match status" value="1"/>
</dbReference>
<dbReference type="GO" id="GO:0005634">
    <property type="term" value="C:nucleus"/>
    <property type="evidence" value="ECO:0007669"/>
    <property type="project" value="UniProtKB-SubCell"/>
</dbReference>
<dbReference type="GO" id="GO:0005525">
    <property type="term" value="F:GTP binding"/>
    <property type="evidence" value="ECO:0007669"/>
    <property type="project" value="UniProtKB-KW"/>
</dbReference>
<proteinExistence type="inferred from homology"/>
<evidence type="ECO:0000313" key="13">
    <source>
        <dbReference type="WBParaSite" id="TMUE_2000008524.1"/>
    </source>
</evidence>
<evidence type="ECO:0000256" key="9">
    <source>
        <dbReference type="RuleBase" id="RU365059"/>
    </source>
</evidence>
<comment type="subunit">
    <text evidence="9">Binds to RNA polymerase II.</text>
</comment>
<comment type="similarity">
    <text evidence="1 9">Belongs to the GPN-loop GTPase family.</text>
</comment>
<sequence>MEKKRQKKESIGEDHEKKEEIKRSSLKSAQFKGESIDELDSITAVYHFSFCRCAGRSVGCSLLRMSDYAGDGRLRFSYRLVVSTCSMEVECTMPMEEAPSCSSSSAIQESTENCPTCIVVVGMAGSGKTSFVQRMCSWLNSQKCRPYAINLDPAVKHVPFPVNIDIRDCVNYTEVMKQYDLGPNGAILTSLNLFSTCFDKVTDLIKKRSSELKYIIFDTPGQIEVFTWSASGAIITEILAFSYPTVIVYVMDIARSVQPVTFMSNMLYACSILYKNKLPFVVAMNKTDIVKADFAMEWMRDFQSFLNALEHDQSYVSELTRSLCLALEEFYSTLNCVGVSAVTGAGLPKFFNLIDQARVEYETDYKEELRKRKEEEEQNRLQLQAERLAELKLDMLSEATLATST</sequence>